<dbReference type="Proteomes" id="UP001476950">
    <property type="component" value="Unassembled WGS sequence"/>
</dbReference>
<accession>A0ABV0KRI6</accession>
<reference evidence="1 2" key="1">
    <citation type="submission" date="2022-04" db="EMBL/GenBank/DDBJ databases">
        <title>Positive selection, recombination, and allopatry shape intraspecific diversity of widespread and dominant cyanobacteria.</title>
        <authorList>
            <person name="Wei J."/>
            <person name="Shu W."/>
            <person name="Hu C."/>
        </authorList>
    </citation>
    <scope>NUCLEOTIDE SEQUENCE [LARGE SCALE GENOMIC DNA]</scope>
    <source>
        <strain evidence="1 2">AS-A4</strain>
    </source>
</reference>
<keyword evidence="2" id="KW-1185">Reference proteome</keyword>
<dbReference type="RefSeq" id="WP_190446671.1">
    <property type="nucleotide sequence ID" value="NZ_JAMPLM010000024.1"/>
</dbReference>
<organism evidence="1 2">
    <name type="scientific">Stenomitos frigidus AS-A4</name>
    <dbReference type="NCBI Taxonomy" id="2933935"/>
    <lineage>
        <taxon>Bacteria</taxon>
        <taxon>Bacillati</taxon>
        <taxon>Cyanobacteriota</taxon>
        <taxon>Cyanophyceae</taxon>
        <taxon>Leptolyngbyales</taxon>
        <taxon>Leptolyngbyaceae</taxon>
        <taxon>Stenomitos</taxon>
    </lineage>
</organism>
<evidence type="ECO:0000313" key="1">
    <source>
        <dbReference type="EMBL" id="MEP1060975.1"/>
    </source>
</evidence>
<gene>
    <name evidence="1" type="ORF">NDI38_21305</name>
</gene>
<proteinExistence type="predicted"/>
<comment type="caution">
    <text evidence="1">The sequence shown here is derived from an EMBL/GenBank/DDBJ whole genome shotgun (WGS) entry which is preliminary data.</text>
</comment>
<dbReference type="EMBL" id="JAMPLM010000024">
    <property type="protein sequence ID" value="MEP1060975.1"/>
    <property type="molecule type" value="Genomic_DNA"/>
</dbReference>
<sequence length="126" mass="14317">MMVTNPLLTEFNFMLPRGLVDTSGVVQRQGVMRLATAWDELVAYKHRHVQAYPEYLMLVLLSQVITQLGTLDTVSPDELENLFTQDLAYLRELYNRINQAGSAKLSTQCPQCSHRFQTDLVLSGEL</sequence>
<evidence type="ECO:0000313" key="2">
    <source>
        <dbReference type="Proteomes" id="UP001476950"/>
    </source>
</evidence>
<protein>
    <submittedName>
        <fullName evidence="1">Phage tail assembly protein</fullName>
    </submittedName>
</protein>
<name>A0ABV0KRI6_9CYAN</name>